<evidence type="ECO:0000313" key="1">
    <source>
        <dbReference type="EMBL" id="GMS89214.1"/>
    </source>
</evidence>
<proteinExistence type="predicted"/>
<dbReference type="EMBL" id="BTSX01000003">
    <property type="protein sequence ID" value="GMS89214.1"/>
    <property type="molecule type" value="Genomic_DNA"/>
</dbReference>
<keyword evidence="2" id="KW-1185">Reference proteome</keyword>
<comment type="caution">
    <text evidence="1">The sequence shown here is derived from an EMBL/GenBank/DDBJ whole genome shotgun (WGS) entry which is preliminary data.</text>
</comment>
<reference evidence="1" key="1">
    <citation type="submission" date="2023-10" db="EMBL/GenBank/DDBJ databases">
        <title>Genome assembly of Pristionchus species.</title>
        <authorList>
            <person name="Yoshida K."/>
            <person name="Sommer R.J."/>
        </authorList>
    </citation>
    <scope>NUCLEOTIDE SEQUENCE</scope>
    <source>
        <strain evidence="1">RS0144</strain>
    </source>
</reference>
<feature type="non-terminal residue" evidence="1">
    <location>
        <position position="110"/>
    </location>
</feature>
<gene>
    <name evidence="1" type="ORF">PENTCL1PPCAC_11389</name>
</gene>
<dbReference type="Proteomes" id="UP001432027">
    <property type="component" value="Unassembled WGS sequence"/>
</dbReference>
<sequence length="110" mass="12541">MVLYCLQAFTIFSLRPGRIAANESSSFFTCSPACMISYKQTILHTVQCGFILGQFELIIENLERAESPMKKSPFQYKITTGPREANPVCMQFGREISISQRLIRRILVDL</sequence>
<name>A0AAV5T9C5_9BILA</name>
<evidence type="ECO:0000313" key="2">
    <source>
        <dbReference type="Proteomes" id="UP001432027"/>
    </source>
</evidence>
<accession>A0AAV5T9C5</accession>
<organism evidence="1 2">
    <name type="scientific">Pristionchus entomophagus</name>
    <dbReference type="NCBI Taxonomy" id="358040"/>
    <lineage>
        <taxon>Eukaryota</taxon>
        <taxon>Metazoa</taxon>
        <taxon>Ecdysozoa</taxon>
        <taxon>Nematoda</taxon>
        <taxon>Chromadorea</taxon>
        <taxon>Rhabditida</taxon>
        <taxon>Rhabditina</taxon>
        <taxon>Diplogasteromorpha</taxon>
        <taxon>Diplogasteroidea</taxon>
        <taxon>Neodiplogasteridae</taxon>
        <taxon>Pristionchus</taxon>
    </lineage>
</organism>
<dbReference type="AlphaFoldDB" id="A0AAV5T9C5"/>
<protein>
    <submittedName>
        <fullName evidence="1">Uncharacterized protein</fullName>
    </submittedName>
</protein>